<name>A0ABV1M7R7_9NEIS</name>
<feature type="domain" description="Flagellar hook-associated protein 2 N-terminal" evidence="6">
    <location>
        <begin position="11"/>
        <end position="107"/>
    </location>
</feature>
<evidence type="ECO:0000256" key="2">
    <source>
        <dbReference type="ARBA" id="ARBA00011255"/>
    </source>
</evidence>
<dbReference type="Pfam" id="PF02465">
    <property type="entry name" value="FliD_N"/>
    <property type="match status" value="1"/>
</dbReference>
<sequence length="669" mass="68465">MATLSSAGIGSNLPIDNMISQLMAVESRPLQQLNTKEATVQAQISALGQVKGALSSFQSATKALQDSSKFNASQATSSSEENVKVSGSNTAGTGSFLLRVDQLAQSQKLATSAFASTTTAIGGGTLTFSFGTTSGASFALNPEKVPKTVTIPAGSTLAGIRDAVNKANIGVTASIVNDGTGNRLVYTTATGTKSTLKVESSDSSLAAFAHDPAGTKLTEVQAAQDAKFELDGMTITKQSNTVSDAVDGLTFTLLKPHEATDTPAKIDVSRSSSGISKAIQDFVKSYNELEKVMDEVSKVDTSAKPAKGEQRTAPPLAGDASIRAIRSQIRAAFSAVQNVDGEFKRPAEIGLAFDKNGSLALNTTKLQAAIDSNPEDVLKLFGSVGTPTDGNIKFSAATGNTQTGNYAINLTAVQNGTLLGGAIVPSSITIAAAPALPPSFTVKINGDSSGSLTLPAATYTPATLASKLQEVINADSNLTTKGDKVTVSVDSSGKLLLSSTKTGTSSTVEISGLSNVALDSGSINLFNDGAGVAGADKVSGTLGGYAALADGNKLTGASGTPVEGLSVTVNGGTIGDRGTVEFSKGFAFALDGVLTSLLASKTGVIDAKTDGLNTTVKRIGEQRDRMSDRLTKTEARYRKQFNALDATVSQMQSTGNYLTQQLAALTKSS</sequence>
<evidence type="ECO:0000313" key="9">
    <source>
        <dbReference type="Proteomes" id="UP001433638"/>
    </source>
</evidence>
<evidence type="ECO:0000256" key="1">
    <source>
        <dbReference type="ARBA" id="ARBA00009764"/>
    </source>
</evidence>
<feature type="domain" description="Flagellar hook-associated protein 2 C-terminal" evidence="7">
    <location>
        <begin position="579"/>
        <end position="653"/>
    </location>
</feature>
<dbReference type="RefSeq" id="WP_349588692.1">
    <property type="nucleotide sequence ID" value="NZ_JBEFLD010000006.1"/>
</dbReference>
<evidence type="ECO:0000313" key="8">
    <source>
        <dbReference type="EMBL" id="MEQ6291605.1"/>
    </source>
</evidence>
<dbReference type="InterPro" id="IPR010810">
    <property type="entry name" value="Flagellin_hook_IN_motif"/>
</dbReference>
<organism evidence="8 9">
    <name type="scientific">Vogesella oryzagri</name>
    <dbReference type="NCBI Taxonomy" id="3160864"/>
    <lineage>
        <taxon>Bacteria</taxon>
        <taxon>Pseudomonadati</taxon>
        <taxon>Pseudomonadota</taxon>
        <taxon>Betaproteobacteria</taxon>
        <taxon>Neisseriales</taxon>
        <taxon>Chromobacteriaceae</taxon>
        <taxon>Vogesella</taxon>
    </lineage>
</organism>
<protein>
    <recommendedName>
        <fullName evidence="5">Flagellar hook-associated protein 2</fullName>
        <shortName evidence="5">HAP2</shortName>
    </recommendedName>
    <alternativeName>
        <fullName evidence="5">Flagellar cap protein</fullName>
    </alternativeName>
</protein>
<keyword evidence="4 5" id="KW-0975">Bacterial flagellum</keyword>
<dbReference type="EMBL" id="JBEFLD010000006">
    <property type="protein sequence ID" value="MEQ6291605.1"/>
    <property type="molecule type" value="Genomic_DNA"/>
</dbReference>
<evidence type="ECO:0000256" key="3">
    <source>
        <dbReference type="ARBA" id="ARBA00023054"/>
    </source>
</evidence>
<accession>A0ABV1M7R7</accession>
<comment type="caution">
    <text evidence="8">The sequence shown here is derived from an EMBL/GenBank/DDBJ whole genome shotgun (WGS) entry which is preliminary data.</text>
</comment>
<dbReference type="PANTHER" id="PTHR30288:SF0">
    <property type="entry name" value="FLAGELLAR HOOK-ASSOCIATED PROTEIN 2"/>
    <property type="match status" value="1"/>
</dbReference>
<keyword evidence="8" id="KW-0966">Cell projection</keyword>
<reference evidence="8" key="1">
    <citation type="submission" date="2024-06" db="EMBL/GenBank/DDBJ databases">
        <title>Genome sequence of Vogesella sp. MAHUQ-64.</title>
        <authorList>
            <person name="Huq M.A."/>
        </authorList>
    </citation>
    <scope>NUCLEOTIDE SEQUENCE</scope>
    <source>
        <strain evidence="8">MAHUQ-64</strain>
    </source>
</reference>
<dbReference type="InterPro" id="IPR010809">
    <property type="entry name" value="FliD_C"/>
</dbReference>
<evidence type="ECO:0000256" key="4">
    <source>
        <dbReference type="ARBA" id="ARBA00023143"/>
    </source>
</evidence>
<proteinExistence type="inferred from homology"/>
<keyword evidence="8" id="KW-0282">Flagellum</keyword>
<dbReference type="Pfam" id="PF07196">
    <property type="entry name" value="Flagellin_IN"/>
    <property type="match status" value="1"/>
</dbReference>
<feature type="domain" description="Flagellar hook-associated protein 2 C-terminal" evidence="7">
    <location>
        <begin position="223"/>
        <end position="386"/>
    </location>
</feature>
<comment type="subunit">
    <text evidence="2 5">Homopentamer.</text>
</comment>
<keyword evidence="9" id="KW-1185">Reference proteome</keyword>
<evidence type="ECO:0000259" key="6">
    <source>
        <dbReference type="Pfam" id="PF02465"/>
    </source>
</evidence>
<dbReference type="Proteomes" id="UP001433638">
    <property type="component" value="Unassembled WGS sequence"/>
</dbReference>
<dbReference type="PANTHER" id="PTHR30288">
    <property type="entry name" value="FLAGELLAR CAP/ASSEMBLY PROTEIN FLID"/>
    <property type="match status" value="1"/>
</dbReference>
<dbReference type="Pfam" id="PF07195">
    <property type="entry name" value="FliD_C"/>
    <property type="match status" value="2"/>
</dbReference>
<evidence type="ECO:0000259" key="7">
    <source>
        <dbReference type="Pfam" id="PF07195"/>
    </source>
</evidence>
<keyword evidence="8" id="KW-0969">Cilium</keyword>
<gene>
    <name evidence="8" type="primary">fliD</name>
    <name evidence="8" type="ORF">ABNW52_13385</name>
</gene>
<dbReference type="InterPro" id="IPR040026">
    <property type="entry name" value="FliD"/>
</dbReference>
<dbReference type="InterPro" id="IPR003481">
    <property type="entry name" value="FliD_N"/>
</dbReference>
<evidence type="ECO:0000256" key="5">
    <source>
        <dbReference type="RuleBase" id="RU362066"/>
    </source>
</evidence>
<comment type="subcellular location">
    <subcellularLocation>
        <location evidence="5">Secreted</location>
    </subcellularLocation>
    <subcellularLocation>
        <location evidence="5">Bacterial flagellum</location>
    </subcellularLocation>
</comment>
<comment type="function">
    <text evidence="5">Required for morphogenesis and for the elongation of the flagellar filament by facilitating polymerization of the flagellin monomers at the tip of growing filament. Forms a capping structure, which prevents flagellin subunits (transported through the central channel of the flagellum) from leaking out without polymerization at the distal end.</text>
</comment>
<comment type="similarity">
    <text evidence="1 5">Belongs to the FliD family.</text>
</comment>
<keyword evidence="5" id="KW-0964">Secreted</keyword>
<keyword evidence="3" id="KW-0175">Coiled coil</keyword>